<dbReference type="InterPro" id="IPR011042">
    <property type="entry name" value="6-blade_b-propeller_TolB-like"/>
</dbReference>
<feature type="domain" description="SLH" evidence="4">
    <location>
        <begin position="2520"/>
        <end position="2582"/>
    </location>
</feature>
<dbReference type="OrthoDB" id="1813813at2"/>
<reference evidence="5 6" key="1">
    <citation type="submission" date="2019-07" db="EMBL/GenBank/DDBJ databases">
        <authorList>
            <person name="Kim J."/>
        </authorList>
    </citation>
    <scope>NUCLEOTIDE SEQUENCE [LARGE SCALE GENOMIC DNA]</scope>
    <source>
        <strain evidence="5 6">JC52</strain>
    </source>
</reference>
<accession>A0A559KDT6</accession>
<gene>
    <name evidence="5" type="ORF">FPZ49_09460</name>
</gene>
<dbReference type="EMBL" id="VNJI01000009">
    <property type="protein sequence ID" value="TVY10278.1"/>
    <property type="molecule type" value="Genomic_DNA"/>
</dbReference>
<dbReference type="Proteomes" id="UP000317036">
    <property type="component" value="Unassembled WGS sequence"/>
</dbReference>
<evidence type="ECO:0000256" key="2">
    <source>
        <dbReference type="SAM" id="MobiDB-lite"/>
    </source>
</evidence>
<feature type="chain" id="PRO_5022117264" description="SLH domain-containing protein" evidence="3">
    <location>
        <begin position="34"/>
        <end position="2582"/>
    </location>
</feature>
<dbReference type="PROSITE" id="PS51272">
    <property type="entry name" value="SLH"/>
    <property type="match status" value="3"/>
</dbReference>
<name>A0A559KDT6_9BACL</name>
<dbReference type="Pfam" id="PF07676">
    <property type="entry name" value="PD40"/>
    <property type="match status" value="1"/>
</dbReference>
<evidence type="ECO:0000313" key="6">
    <source>
        <dbReference type="Proteomes" id="UP000317036"/>
    </source>
</evidence>
<dbReference type="RefSeq" id="WP_144845858.1">
    <property type="nucleotide sequence ID" value="NZ_VNJI01000009.1"/>
</dbReference>
<evidence type="ECO:0000259" key="4">
    <source>
        <dbReference type="PROSITE" id="PS51272"/>
    </source>
</evidence>
<dbReference type="InterPro" id="IPR011659">
    <property type="entry name" value="WD40"/>
</dbReference>
<dbReference type="PANTHER" id="PTHR36842">
    <property type="entry name" value="PROTEIN TOLB HOMOLOG"/>
    <property type="match status" value="1"/>
</dbReference>
<sequence length="2582" mass="276725">MLTGLTMKLRRRLAKCVVAALLITNAVPTGAGAADVRAASTTPTITKSVYGSVYGSDGAAAAVPPPEPFQAGVPLTWNLLTKLNSSVAGALFAAYDSPVSKLSSDERYMAFMTISVNEAQTAGRKLVYVQDRSTGLYQPIKTPDTTGSVLHFDMTPDAHYFAYTYADSIISGKSKVYLYNRLSDTLETVNGISSTNQLNTDDGDYVSISANGQLVVFDTKAIGLVAEDTDEARDVYLYDHKAKTLERISTPKEPSSSHGSWAPVISADDGSRIAFVSTAKLTDAGDFAEAESLYLYDRNAAEGKKLSRITEGNAPSISGDGRYIAFATHRDDLTIGDTNGRTDVYVYDSSDQSFKRVSRLANGSEHAGDSGFPSISRNGAYVAYEVTTDDSEDRSDVYVADRQGFTSSKIEVPGSAIPLLSPSMRPTVGDTGHTVAFFSTYLEKTVGGNFEFFDYFVATNGTAPVWPAGSQLSASSAGADQLTFSWPQVVDSDGIIGYTLYKNGVPVAFTQAVTYTLTSQKREPGRDDVFQVEAIDSRYHRSMNGPLYTWDGGGGENPPPTDIPLMMTWSGERCRSNGPLIQGSKITIQAQGTAKREAKLDWTYMEWNGDSQVSKSSSMMLTELGDAFGFYTGSFTLPPGATELTSMKLTLSGGVGTVEVGMADLLPAPVGGGLQLSFSGATPEELKGAILTVYSTDKGEQTVTLGDTGTQLLTGLWPSDTYALSLYTPDYRYEMGRLNGIDIQSGKTTELTLPVLVPAQVRVKVVNAAGKPVPFVPVTLWDAKHELLQERNTDVEGMTDWVDGLLRDQTVTAELDLSNFYYELSTGANLSLKLDKGDNVLTVQLISPDRGNLELTVKDPSNLPVFNAYVTATQTYKGKPIVTSARTSLDGKARMELFAGDVTLEASQYSFEYTSGPIAAQVNAQTTSLLDIPVRQPEAGVVNLRVYKKALDTEWMGPLDMENERFSTVVQSKYGWIRTYFSNAVTLGGRPGMPVEVCVSGQIYAYVNQCTTVNMDEHSNAMAEVRLEEKGSRVQGRVDISRTNNYNGNVYRLTPSGSKEWVAAAWDSDFQNDPFNINVPSGGTYRLEMTKRTLDQNGRYQYAYASVDFTVLENQIKPLGTISFSPTSYFTNQTGNSFSSQPAQALPGSTISLRANYQNNSTTTATNAALLLEIPDGMTLVSDAEGHMAVSGGKGAASVEGRTLVVPIGQLAKGVGGTVTYKLAVSPSFNKDSIAATARIKANLDATAVEETIGTVHLDTPKVTIEAPELVSDAGMQIGLSGYAPAGSPVSIYDTDVRIGGAVANASGIWKVQATLADLGNPSTHAVSAQTTLNNVELQSNKVYVQYDKDGPQLVRMAFAQAPDKQWATVEMGKEAPPLTYIVVPGNPFQFDFEFSKPDQVKNVRVYLEGQEGEPVPAIREGNLFRAVVPTTRDALGGIYVDYDVKTTPHTFDGSLPDMNQIRAAFPPEMRDFEVVSSTGFVLADGKYKGTASLRFPQLDGATMSITLTVDPQSSYVPTEEEKTLAELSGIPSVQTRFDMTETETSLELQTKGYIPRGLFQSSLQASKNKDRVTALGVLGDIPIDLGRWEHTVEYGLEIKADVDKVKGNISKIKGQYSKYQGFAGKINKIMYNAETSGLDCLAEWPQTIPQVGKAVAAVVVGEVAKTALGAWTGAMGLTGAGAVVAGMASSVISHKIDNYVNQQIDAVGTGYNMCSDNPDFEKKNKYSRNAHKVAGPKWLYDPSGYVYEAVKSNPLPGVKATVLFQEEGTGTWKVWHAEDYDQTNPQLTDTAGKYGWDVPPGQWKVVWSKDGYETFTSDPLPVPPPQTEVNAGLVSRTPPQVSTVTGVTYQGGSYVDIMFSKYLKVTTLREGAAVVTDSVYKSVAGTLEFIGPEESAKEAGVMLSRTVRFTPKSPLTAGGTYTVKLDRSYYTSYANVPMAEMTHQDTMISFMMKELDKTGPVVQNVKVESGGRIIRVHFNEPIQPTADAAKFRVNGSADLVSSAVAVKSQDAAETQELLLSLTESIQAASSLSLLDGAVKDKEGNGSAADTRSLQPDLNSNLSSLTAASGNLSPAFNPEITAYNLQLPTGTKEIAMTAIAADPNAKLSIGVEPAVSGISKLVSIPDDGIILVMVELGGGVRVKTYTIQVSYGSSTGQGSSGSGSGSSGGSSASGAGAHDPLNLGETAVKEKKTDAGGRTSVVVQIAKDAVNEALKNTKESKELYVEVKEPADEMILTLPLEALRQMKQNQAALLLKTERMLVRWNAAVLQTGGLTDGTIIRLRLSMAEQQVAQAATEAAQRQNEALQLITGAALVTVEASSGDKAIALPMAAKRAIQGQLSIGDGLSGEVYRYDPDSAMWTYIPSQRTTDGKALLFDQSSPGYYAIMSLPAGFADTKGHWAQEEIDEMARRLLVNGVSPTEFKPEASVTRAEFAAMLVRALHLPVPPKAQAAPFQDVAPGAWYYEAVLAAASGKIVNGLESGRFAPNETITREQMAVMISRAYSLAGRGSAPTADPSDALKPFADSSRIQGWAQADAAFTLQEGLMNGMTEATFEPGGVTTRAQAVIVIGRLVKKQEAAIEQ</sequence>
<dbReference type="Gene3D" id="2.120.10.30">
    <property type="entry name" value="TolB, C-terminal domain"/>
    <property type="match status" value="1"/>
</dbReference>
<dbReference type="Gene3D" id="2.60.40.10">
    <property type="entry name" value="Immunoglobulins"/>
    <property type="match status" value="1"/>
</dbReference>
<dbReference type="InterPro" id="IPR001119">
    <property type="entry name" value="SLH_dom"/>
</dbReference>
<feature type="signal peptide" evidence="3">
    <location>
        <begin position="1"/>
        <end position="33"/>
    </location>
</feature>
<evidence type="ECO:0000256" key="3">
    <source>
        <dbReference type="SAM" id="SignalP"/>
    </source>
</evidence>
<feature type="domain" description="SLH" evidence="4">
    <location>
        <begin position="2388"/>
        <end position="2449"/>
    </location>
</feature>
<protein>
    <recommendedName>
        <fullName evidence="4">SLH domain-containing protein</fullName>
    </recommendedName>
</protein>
<dbReference type="InterPro" id="IPR013783">
    <property type="entry name" value="Ig-like_fold"/>
</dbReference>
<dbReference type="Gene3D" id="2.60.40.1120">
    <property type="entry name" value="Carboxypeptidase-like, regulatory domain"/>
    <property type="match status" value="1"/>
</dbReference>
<keyword evidence="3" id="KW-0732">Signal</keyword>
<dbReference type="Pfam" id="PF12733">
    <property type="entry name" value="Cadherin-like"/>
    <property type="match status" value="1"/>
</dbReference>
<comment type="similarity">
    <text evidence="1">Belongs to the TolB family.</text>
</comment>
<dbReference type="Pfam" id="PF00395">
    <property type="entry name" value="SLH"/>
    <property type="match status" value="3"/>
</dbReference>
<dbReference type="InterPro" id="IPR025883">
    <property type="entry name" value="Cadherin-like_domain"/>
</dbReference>
<organism evidence="5 6">
    <name type="scientific">Paenibacillus cremeus</name>
    <dbReference type="NCBI Taxonomy" id="2163881"/>
    <lineage>
        <taxon>Bacteria</taxon>
        <taxon>Bacillati</taxon>
        <taxon>Bacillota</taxon>
        <taxon>Bacilli</taxon>
        <taxon>Bacillales</taxon>
        <taxon>Paenibacillaceae</taxon>
        <taxon>Paenibacillus</taxon>
    </lineage>
</organism>
<proteinExistence type="inferred from homology"/>
<evidence type="ECO:0000313" key="5">
    <source>
        <dbReference type="EMBL" id="TVY10278.1"/>
    </source>
</evidence>
<feature type="compositionally biased region" description="Gly residues" evidence="2">
    <location>
        <begin position="2158"/>
        <end position="2168"/>
    </location>
</feature>
<feature type="region of interest" description="Disordered" evidence="2">
    <location>
        <begin position="2153"/>
        <end position="2181"/>
    </location>
</feature>
<dbReference type="SUPFAM" id="SSF82171">
    <property type="entry name" value="DPP6 N-terminal domain-like"/>
    <property type="match status" value="1"/>
</dbReference>
<evidence type="ECO:0000256" key="1">
    <source>
        <dbReference type="ARBA" id="ARBA00009820"/>
    </source>
</evidence>
<keyword evidence="6" id="KW-1185">Reference proteome</keyword>
<feature type="domain" description="SLH" evidence="4">
    <location>
        <begin position="2450"/>
        <end position="2513"/>
    </location>
</feature>
<dbReference type="PANTHER" id="PTHR36842:SF1">
    <property type="entry name" value="PROTEIN TOLB"/>
    <property type="match status" value="1"/>
</dbReference>
<comment type="caution">
    <text evidence="5">The sequence shown here is derived from an EMBL/GenBank/DDBJ whole genome shotgun (WGS) entry which is preliminary data.</text>
</comment>